<name>A0ACC0AA33_CATRO</name>
<reference evidence="2" key="1">
    <citation type="journal article" date="2023" name="Nat. Plants">
        <title>Single-cell RNA sequencing provides a high-resolution roadmap for understanding the multicellular compartmentation of specialized metabolism.</title>
        <authorList>
            <person name="Sun S."/>
            <person name="Shen X."/>
            <person name="Li Y."/>
            <person name="Li Y."/>
            <person name="Wang S."/>
            <person name="Li R."/>
            <person name="Zhang H."/>
            <person name="Shen G."/>
            <person name="Guo B."/>
            <person name="Wei J."/>
            <person name="Xu J."/>
            <person name="St-Pierre B."/>
            <person name="Chen S."/>
            <person name="Sun C."/>
        </authorList>
    </citation>
    <scope>NUCLEOTIDE SEQUENCE [LARGE SCALE GENOMIC DNA]</scope>
</reference>
<protein>
    <submittedName>
        <fullName evidence="1">Uncharacterized protein</fullName>
    </submittedName>
</protein>
<sequence length="193" mass="22468">MSPDRFGPFWVRVFTVHISSLRSLIHFNFFQFLSVPLFRSVVAPPPIFLSSSLLFFFFFFLFLFLFFTFKLLSCLYLPLLRFFLNTERSETTLLCSSRHRTLPHSSHPPTGRHSSRQSTPPHLCAPLQLTSQIHDKYDQSNAAQSSKKAKKSYKSYVWIHTRRLDIGKDGEPRVKCLGCGKVKMRIEERMLSS</sequence>
<proteinExistence type="predicted"/>
<gene>
    <name evidence="1" type="ORF">M9H77_26585</name>
</gene>
<evidence type="ECO:0000313" key="2">
    <source>
        <dbReference type="Proteomes" id="UP001060085"/>
    </source>
</evidence>
<evidence type="ECO:0000313" key="1">
    <source>
        <dbReference type="EMBL" id="KAI5657792.1"/>
    </source>
</evidence>
<keyword evidence="2" id="KW-1185">Reference proteome</keyword>
<organism evidence="1 2">
    <name type="scientific">Catharanthus roseus</name>
    <name type="common">Madagascar periwinkle</name>
    <name type="synonym">Vinca rosea</name>
    <dbReference type="NCBI Taxonomy" id="4058"/>
    <lineage>
        <taxon>Eukaryota</taxon>
        <taxon>Viridiplantae</taxon>
        <taxon>Streptophyta</taxon>
        <taxon>Embryophyta</taxon>
        <taxon>Tracheophyta</taxon>
        <taxon>Spermatophyta</taxon>
        <taxon>Magnoliopsida</taxon>
        <taxon>eudicotyledons</taxon>
        <taxon>Gunneridae</taxon>
        <taxon>Pentapetalae</taxon>
        <taxon>asterids</taxon>
        <taxon>lamiids</taxon>
        <taxon>Gentianales</taxon>
        <taxon>Apocynaceae</taxon>
        <taxon>Rauvolfioideae</taxon>
        <taxon>Vinceae</taxon>
        <taxon>Catharanthinae</taxon>
        <taxon>Catharanthus</taxon>
    </lineage>
</organism>
<dbReference type="EMBL" id="CM044706">
    <property type="protein sequence ID" value="KAI5657792.1"/>
    <property type="molecule type" value="Genomic_DNA"/>
</dbReference>
<comment type="caution">
    <text evidence="1">The sequence shown here is derived from an EMBL/GenBank/DDBJ whole genome shotgun (WGS) entry which is preliminary data.</text>
</comment>
<dbReference type="Proteomes" id="UP001060085">
    <property type="component" value="Linkage Group LG06"/>
</dbReference>
<accession>A0ACC0AA33</accession>